<reference evidence="1" key="2">
    <citation type="journal article" date="2020" name="Nat. Commun.">
        <title>Large-scale genome sequencing of mycorrhizal fungi provides insights into the early evolution of symbiotic traits.</title>
        <authorList>
            <person name="Miyauchi S."/>
            <person name="Kiss E."/>
            <person name="Kuo A."/>
            <person name="Drula E."/>
            <person name="Kohler A."/>
            <person name="Sanchez-Garcia M."/>
            <person name="Morin E."/>
            <person name="Andreopoulos B."/>
            <person name="Barry K.W."/>
            <person name="Bonito G."/>
            <person name="Buee M."/>
            <person name="Carver A."/>
            <person name="Chen C."/>
            <person name="Cichocki N."/>
            <person name="Clum A."/>
            <person name="Culley D."/>
            <person name="Crous P.W."/>
            <person name="Fauchery L."/>
            <person name="Girlanda M."/>
            <person name="Hayes R.D."/>
            <person name="Keri Z."/>
            <person name="LaButti K."/>
            <person name="Lipzen A."/>
            <person name="Lombard V."/>
            <person name="Magnuson J."/>
            <person name="Maillard F."/>
            <person name="Murat C."/>
            <person name="Nolan M."/>
            <person name="Ohm R.A."/>
            <person name="Pangilinan J."/>
            <person name="Pereira M.F."/>
            <person name="Perotto S."/>
            <person name="Peter M."/>
            <person name="Pfister S."/>
            <person name="Riley R."/>
            <person name="Sitrit Y."/>
            <person name="Stielow J.B."/>
            <person name="Szollosi G."/>
            <person name="Zifcakova L."/>
            <person name="Stursova M."/>
            <person name="Spatafora J.W."/>
            <person name="Tedersoo L."/>
            <person name="Vaario L.M."/>
            <person name="Yamada A."/>
            <person name="Yan M."/>
            <person name="Wang P."/>
            <person name="Xu J."/>
            <person name="Bruns T."/>
            <person name="Baldrian P."/>
            <person name="Vilgalys R."/>
            <person name="Dunand C."/>
            <person name="Henrissat B."/>
            <person name="Grigoriev I.V."/>
            <person name="Hibbett D."/>
            <person name="Nagy L.G."/>
            <person name="Martin F.M."/>
        </authorList>
    </citation>
    <scope>NUCLEOTIDE SEQUENCE</scope>
    <source>
        <strain evidence="1">P2</strain>
    </source>
</reference>
<name>A0ACB6YZP7_THEGA</name>
<protein>
    <submittedName>
        <fullName evidence="1">Uncharacterized protein</fullName>
    </submittedName>
</protein>
<evidence type="ECO:0000313" key="2">
    <source>
        <dbReference type="Proteomes" id="UP000886501"/>
    </source>
</evidence>
<sequence length="448" mass="49520">MPAASKVTWECVLLIWRLKLMEEEGAEDVTWVDHVLAWLIQYHDICHSFNIPLQQMVLDFLDVLVIMNVFLEGKVPSMEKLVPKPATPILEESPDIIMVDSTGSDLEVVSSLTKGKGCAISKGADVLKDAISQEVSQDLDTLGSKCKLPPSSNYSEVSSKHSQMGKKTAAMKPEEKKVDLSGYVFDEDSIVDETLVPRVKGQCCQNCADKRRKRHCHVIWHQNKNVITVRCAYCLVNKQGCNFKDLDLNIIAWPMLRVMQEGLSQCAREASMKRKGNSGRLEASGSGTKNELFVLTQESASAITTRSQAHRRTTATTSSQPGVAVQGSASDIPAYLALGCNPSIFLENLLMFQNTLSDPNRTSTSLELVRIELRGVMRQESGEARYFAGLVRDRRILVTSLLTQVEQELLRAGGETLESLSEGGSEADGTDDDDDDDYEEDVNAKGRE</sequence>
<organism evidence="1 2">
    <name type="scientific">Thelephora ganbajun</name>
    <name type="common">Ganba fungus</name>
    <dbReference type="NCBI Taxonomy" id="370292"/>
    <lineage>
        <taxon>Eukaryota</taxon>
        <taxon>Fungi</taxon>
        <taxon>Dikarya</taxon>
        <taxon>Basidiomycota</taxon>
        <taxon>Agaricomycotina</taxon>
        <taxon>Agaricomycetes</taxon>
        <taxon>Thelephorales</taxon>
        <taxon>Thelephoraceae</taxon>
        <taxon>Thelephora</taxon>
    </lineage>
</organism>
<accession>A0ACB6YZP7</accession>
<reference evidence="1" key="1">
    <citation type="submission" date="2019-10" db="EMBL/GenBank/DDBJ databases">
        <authorList>
            <consortium name="DOE Joint Genome Institute"/>
            <person name="Kuo A."/>
            <person name="Miyauchi S."/>
            <person name="Kiss E."/>
            <person name="Drula E."/>
            <person name="Kohler A."/>
            <person name="Sanchez-Garcia M."/>
            <person name="Andreopoulos B."/>
            <person name="Barry K.W."/>
            <person name="Bonito G."/>
            <person name="Buee M."/>
            <person name="Carver A."/>
            <person name="Chen C."/>
            <person name="Cichocki N."/>
            <person name="Clum A."/>
            <person name="Culley D."/>
            <person name="Crous P.W."/>
            <person name="Fauchery L."/>
            <person name="Girlanda M."/>
            <person name="Hayes R."/>
            <person name="Keri Z."/>
            <person name="Labutti K."/>
            <person name="Lipzen A."/>
            <person name="Lombard V."/>
            <person name="Magnuson J."/>
            <person name="Maillard F."/>
            <person name="Morin E."/>
            <person name="Murat C."/>
            <person name="Nolan M."/>
            <person name="Ohm R."/>
            <person name="Pangilinan J."/>
            <person name="Pereira M."/>
            <person name="Perotto S."/>
            <person name="Peter M."/>
            <person name="Riley R."/>
            <person name="Sitrit Y."/>
            <person name="Stielow B."/>
            <person name="Szollosi G."/>
            <person name="Zifcakova L."/>
            <person name="Stursova M."/>
            <person name="Spatafora J.W."/>
            <person name="Tedersoo L."/>
            <person name="Vaario L.-M."/>
            <person name="Yamada A."/>
            <person name="Yan M."/>
            <person name="Wang P."/>
            <person name="Xu J."/>
            <person name="Bruns T."/>
            <person name="Baldrian P."/>
            <person name="Vilgalys R."/>
            <person name="Henrissat B."/>
            <person name="Grigoriev I.V."/>
            <person name="Hibbett D."/>
            <person name="Nagy L.G."/>
            <person name="Martin F.M."/>
        </authorList>
    </citation>
    <scope>NUCLEOTIDE SEQUENCE</scope>
    <source>
        <strain evidence="1">P2</strain>
    </source>
</reference>
<dbReference type="Proteomes" id="UP000886501">
    <property type="component" value="Unassembled WGS sequence"/>
</dbReference>
<keyword evidence="2" id="KW-1185">Reference proteome</keyword>
<proteinExistence type="predicted"/>
<gene>
    <name evidence="1" type="ORF">BDM02DRAFT_3193432</name>
</gene>
<comment type="caution">
    <text evidence="1">The sequence shown here is derived from an EMBL/GenBank/DDBJ whole genome shotgun (WGS) entry which is preliminary data.</text>
</comment>
<evidence type="ECO:0000313" key="1">
    <source>
        <dbReference type="EMBL" id="KAF9642346.1"/>
    </source>
</evidence>
<dbReference type="EMBL" id="MU118522">
    <property type="protein sequence ID" value="KAF9642346.1"/>
    <property type="molecule type" value="Genomic_DNA"/>
</dbReference>